<sequence length="401" mass="46710">MLNLVQRVIVINAKQDDFNSRISCKVRQNRILMNQKCVGLPGFYDPQNEDQISCDISWKIGLVHQIQNVLNVQMKASQAELKLIFLSMCNWICRLSIQVLEMWIKCDPKFQKFFQAAEQTTYQQSLTCIPGQNHVFPENFKSECQVNTEDFRRFYKYFHQLYKVYHYKCGICDVTKATNQCLCIQSYNDDNTDNMESSKCHYSFKTCANSTENKKNACVECPSTRILYQATRWKYDNMFDNGFSKDYQLCDKYCLTCNGPLSSNCLICDLKYRIIDLQSYLCPTGMPLFTITILVINVLIKIQKVVLFVLQNLILEYQKEISANLQMDIIKSMEQCKKCQYKCETCESQAEKCLTFLLNSLCILDSVKGCFCPKEYYNKEDSIDAISNANLDMEQRQLAHL</sequence>
<reference evidence="1" key="1">
    <citation type="submission" date="2021-01" db="EMBL/GenBank/DDBJ databases">
        <authorList>
            <consortium name="Genoscope - CEA"/>
            <person name="William W."/>
        </authorList>
    </citation>
    <scope>NUCLEOTIDE SEQUENCE</scope>
</reference>
<dbReference type="Proteomes" id="UP000689195">
    <property type="component" value="Unassembled WGS sequence"/>
</dbReference>
<keyword evidence="2" id="KW-1185">Reference proteome</keyword>
<dbReference type="EMBL" id="CAJJDO010000094">
    <property type="protein sequence ID" value="CAD8189419.1"/>
    <property type="molecule type" value="Genomic_DNA"/>
</dbReference>
<evidence type="ECO:0000313" key="1">
    <source>
        <dbReference type="EMBL" id="CAD8189419.1"/>
    </source>
</evidence>
<protein>
    <submittedName>
        <fullName evidence="1">Uncharacterized protein</fullName>
    </submittedName>
</protein>
<proteinExistence type="predicted"/>
<gene>
    <name evidence="1" type="ORF">PPENT_87.1.T0940016</name>
</gene>
<dbReference type="AlphaFoldDB" id="A0A8S1WMI7"/>
<dbReference type="PANTHER" id="PTHR15332">
    <property type="entry name" value="PROPROTEIN CONVERTASE SUBTILISIN_KEXIN TYPE 5-LIKE"/>
    <property type="match status" value="1"/>
</dbReference>
<accession>A0A8S1WMI7</accession>
<organism evidence="1 2">
    <name type="scientific">Paramecium pentaurelia</name>
    <dbReference type="NCBI Taxonomy" id="43138"/>
    <lineage>
        <taxon>Eukaryota</taxon>
        <taxon>Sar</taxon>
        <taxon>Alveolata</taxon>
        <taxon>Ciliophora</taxon>
        <taxon>Intramacronucleata</taxon>
        <taxon>Oligohymenophorea</taxon>
        <taxon>Peniculida</taxon>
        <taxon>Parameciidae</taxon>
        <taxon>Paramecium</taxon>
    </lineage>
</organism>
<name>A0A8S1WMI7_9CILI</name>
<evidence type="ECO:0000313" key="2">
    <source>
        <dbReference type="Proteomes" id="UP000689195"/>
    </source>
</evidence>
<comment type="caution">
    <text evidence="1">The sequence shown here is derived from an EMBL/GenBank/DDBJ whole genome shotgun (WGS) entry which is preliminary data.</text>
</comment>
<dbReference type="PANTHER" id="PTHR15332:SF175">
    <property type="entry name" value="PROPROTEIN CONVERTASE SUBTILISIN_KEXIN TYPE 5-LIKE"/>
    <property type="match status" value="1"/>
</dbReference>